<dbReference type="InterPro" id="IPR036388">
    <property type="entry name" value="WH-like_DNA-bd_sf"/>
</dbReference>
<dbReference type="InterPro" id="IPR036390">
    <property type="entry name" value="WH_DNA-bd_sf"/>
</dbReference>
<evidence type="ECO:0000256" key="1">
    <source>
        <dbReference type="ARBA" id="ARBA00022603"/>
    </source>
</evidence>
<dbReference type="InterPro" id="IPR012967">
    <property type="entry name" value="COMT_dimerisation"/>
</dbReference>
<dbReference type="InterPro" id="IPR029063">
    <property type="entry name" value="SAM-dependent_MTases_sf"/>
</dbReference>
<reference evidence="8" key="2">
    <citation type="submission" date="2025-08" db="UniProtKB">
        <authorList>
            <consortium name="RefSeq"/>
        </authorList>
    </citation>
    <scope>IDENTIFICATION</scope>
    <source>
        <tissue evidence="8">Leaf</tissue>
    </source>
</reference>
<dbReference type="InterPro" id="IPR001077">
    <property type="entry name" value="COMT_C"/>
</dbReference>
<keyword evidence="2" id="KW-0808">Transferase</keyword>
<dbReference type="GO" id="GO:0032259">
    <property type="term" value="P:methylation"/>
    <property type="evidence" value="ECO:0000318"/>
    <property type="project" value="GO_Central"/>
</dbReference>
<keyword evidence="7" id="KW-1185">Reference proteome</keyword>
<evidence type="ECO:0000256" key="4">
    <source>
        <dbReference type="PIRSR" id="PIRSR005739-1"/>
    </source>
</evidence>
<feature type="domain" description="O-methyltransferase dimerisation" evidence="6">
    <location>
        <begin position="23"/>
        <end position="110"/>
    </location>
</feature>
<dbReference type="AlphaFoldDB" id="A0A9R0IFC7"/>
<sequence length="363" mass="40709">MDLTILGEVEENELLVDAQAHIWRNIFSFLNSMALKCALELSIPDAIKKHGKPMTLNELTNSLLIHPNKTPSLSRLMRILVSTNFFSNKILPGGEECFALTLSSQLLLKDHPLSQAAFSLAMLDPRLTNPSYHLSSWFRNDAESPFQIVNGRSFWEKAALEPKFNEFFNQAMESDSRFVTSFLVRNNVFKGLFEGVKSLVDVAGGNGTTAKAISEAFSWLKCTVFDLPHVVQGIQDRASNLNYVAGDMFDAIPHADAVLLKWILHDWSDKDCIKILQQCKEAIPNKNDGGKVIIIDMVVGPQTNNSKHSDAQLLFDMEMMSLTGGGKERTKEEWENIFVNAGFGQYKIFPFMGLRSVIEVYPL</sequence>
<evidence type="ECO:0000256" key="3">
    <source>
        <dbReference type="ARBA" id="ARBA00022691"/>
    </source>
</evidence>
<keyword evidence="3" id="KW-0949">S-adenosyl-L-methionine</keyword>
<dbReference type="InterPro" id="IPR016461">
    <property type="entry name" value="COMT-like"/>
</dbReference>
<protein>
    <submittedName>
        <fullName evidence="8">Trans-resveratrol di-O-methyltransferase</fullName>
    </submittedName>
</protein>
<dbReference type="KEGG" id="soe:110786811"/>
<dbReference type="PANTHER" id="PTHR11746">
    <property type="entry name" value="O-METHYLTRANSFERASE"/>
    <property type="match status" value="1"/>
</dbReference>
<dbReference type="GO" id="GO:0008757">
    <property type="term" value="F:S-adenosylmethionine-dependent methyltransferase activity"/>
    <property type="evidence" value="ECO:0000318"/>
    <property type="project" value="GO_Central"/>
</dbReference>
<accession>A0A9R0IFC7</accession>
<dbReference type="Pfam" id="PF08100">
    <property type="entry name" value="Dimerisation"/>
    <property type="match status" value="1"/>
</dbReference>
<reference evidence="7" key="1">
    <citation type="journal article" date="2021" name="Nat. Commun.">
        <title>Genomic analyses provide insights into spinach domestication and the genetic basis of agronomic traits.</title>
        <authorList>
            <person name="Cai X."/>
            <person name="Sun X."/>
            <person name="Xu C."/>
            <person name="Sun H."/>
            <person name="Wang X."/>
            <person name="Ge C."/>
            <person name="Zhang Z."/>
            <person name="Wang Q."/>
            <person name="Fei Z."/>
            <person name="Jiao C."/>
            <person name="Wang Q."/>
        </authorList>
    </citation>
    <scope>NUCLEOTIDE SEQUENCE [LARGE SCALE GENOMIC DNA]</scope>
    <source>
        <strain evidence="7">cv. Varoflay</strain>
    </source>
</reference>
<dbReference type="SUPFAM" id="SSF53335">
    <property type="entry name" value="S-adenosyl-L-methionine-dependent methyltransferases"/>
    <property type="match status" value="1"/>
</dbReference>
<name>A0A9R0IFC7_SPIOL</name>
<dbReference type="SUPFAM" id="SSF46785">
    <property type="entry name" value="Winged helix' DNA-binding domain"/>
    <property type="match status" value="1"/>
</dbReference>
<keyword evidence="1" id="KW-0489">Methyltransferase</keyword>
<dbReference type="GO" id="GO:0008171">
    <property type="term" value="F:O-methyltransferase activity"/>
    <property type="evidence" value="ECO:0000318"/>
    <property type="project" value="GO_Central"/>
</dbReference>
<dbReference type="Gene3D" id="3.40.50.150">
    <property type="entry name" value="Vaccinia Virus protein VP39"/>
    <property type="match status" value="1"/>
</dbReference>
<evidence type="ECO:0000259" key="6">
    <source>
        <dbReference type="Pfam" id="PF08100"/>
    </source>
</evidence>
<evidence type="ECO:0000313" key="8">
    <source>
        <dbReference type="RefSeq" id="XP_021847084.2"/>
    </source>
</evidence>
<dbReference type="PIRSF" id="PIRSF005739">
    <property type="entry name" value="O-mtase"/>
    <property type="match status" value="1"/>
</dbReference>
<dbReference type="Pfam" id="PF00891">
    <property type="entry name" value="Methyltransf_2"/>
    <property type="match status" value="1"/>
</dbReference>
<dbReference type="GO" id="GO:0046983">
    <property type="term" value="F:protein dimerization activity"/>
    <property type="evidence" value="ECO:0007669"/>
    <property type="project" value="InterPro"/>
</dbReference>
<proteinExistence type="predicted"/>
<evidence type="ECO:0000259" key="5">
    <source>
        <dbReference type="Pfam" id="PF00891"/>
    </source>
</evidence>
<evidence type="ECO:0000256" key="2">
    <source>
        <dbReference type="ARBA" id="ARBA00022679"/>
    </source>
</evidence>
<feature type="active site" description="Proton acceptor" evidence="4">
    <location>
        <position position="265"/>
    </location>
</feature>
<dbReference type="PROSITE" id="PS51683">
    <property type="entry name" value="SAM_OMT_II"/>
    <property type="match status" value="1"/>
</dbReference>
<dbReference type="GeneID" id="110786811"/>
<dbReference type="Proteomes" id="UP000813463">
    <property type="component" value="Chromosome 1"/>
</dbReference>
<feature type="domain" description="O-methyltransferase C-terminal" evidence="5">
    <location>
        <begin position="132"/>
        <end position="343"/>
    </location>
</feature>
<evidence type="ECO:0000313" key="7">
    <source>
        <dbReference type="Proteomes" id="UP000813463"/>
    </source>
</evidence>
<organism evidence="7 8">
    <name type="scientific">Spinacia oleracea</name>
    <name type="common">Spinach</name>
    <dbReference type="NCBI Taxonomy" id="3562"/>
    <lineage>
        <taxon>Eukaryota</taxon>
        <taxon>Viridiplantae</taxon>
        <taxon>Streptophyta</taxon>
        <taxon>Embryophyta</taxon>
        <taxon>Tracheophyta</taxon>
        <taxon>Spermatophyta</taxon>
        <taxon>Magnoliopsida</taxon>
        <taxon>eudicotyledons</taxon>
        <taxon>Gunneridae</taxon>
        <taxon>Pentapetalae</taxon>
        <taxon>Caryophyllales</taxon>
        <taxon>Chenopodiaceae</taxon>
        <taxon>Chenopodioideae</taxon>
        <taxon>Anserineae</taxon>
        <taxon>Spinacia</taxon>
    </lineage>
</organism>
<dbReference type="Gene3D" id="1.10.10.10">
    <property type="entry name" value="Winged helix-like DNA-binding domain superfamily/Winged helix DNA-binding domain"/>
    <property type="match status" value="1"/>
</dbReference>
<dbReference type="RefSeq" id="XP_021847084.2">
    <property type="nucleotide sequence ID" value="XM_021991392.2"/>
</dbReference>
<gene>
    <name evidence="8" type="primary">LOC110786811</name>
</gene>